<feature type="transmembrane region" description="Helical" evidence="2">
    <location>
        <begin position="12"/>
        <end position="36"/>
    </location>
</feature>
<feature type="region of interest" description="Disordered" evidence="1">
    <location>
        <begin position="166"/>
        <end position="185"/>
    </location>
</feature>
<evidence type="ECO:0000256" key="2">
    <source>
        <dbReference type="SAM" id="Phobius"/>
    </source>
</evidence>
<dbReference type="Proteomes" id="UP000181956">
    <property type="component" value="Chromosome I"/>
</dbReference>
<protein>
    <recommendedName>
        <fullName evidence="5">DUF4760 domain-containing protein</fullName>
    </recommendedName>
</protein>
<evidence type="ECO:0000313" key="4">
    <source>
        <dbReference type="Proteomes" id="UP000181956"/>
    </source>
</evidence>
<keyword evidence="4" id="KW-1185">Reference proteome</keyword>
<evidence type="ECO:0008006" key="5">
    <source>
        <dbReference type="Google" id="ProtNLM"/>
    </source>
</evidence>
<evidence type="ECO:0000256" key="1">
    <source>
        <dbReference type="SAM" id="MobiDB-lite"/>
    </source>
</evidence>
<keyword evidence="2" id="KW-0472">Membrane</keyword>
<keyword evidence="2" id="KW-1133">Transmembrane helix</keyword>
<dbReference type="AlphaFoldDB" id="A0A1H1SCT2"/>
<evidence type="ECO:0000313" key="3">
    <source>
        <dbReference type="EMBL" id="SDS45777.1"/>
    </source>
</evidence>
<organism evidence="3 4">
    <name type="scientific">Microterricola viridarii</name>
    <dbReference type="NCBI Taxonomy" id="412690"/>
    <lineage>
        <taxon>Bacteria</taxon>
        <taxon>Bacillati</taxon>
        <taxon>Actinomycetota</taxon>
        <taxon>Actinomycetes</taxon>
        <taxon>Micrococcales</taxon>
        <taxon>Microbacteriaceae</taxon>
        <taxon>Microterricola</taxon>
    </lineage>
</organism>
<proteinExistence type="predicted"/>
<reference evidence="4" key="1">
    <citation type="submission" date="2016-10" db="EMBL/GenBank/DDBJ databases">
        <authorList>
            <person name="Varghese N."/>
            <person name="Submissions S."/>
        </authorList>
    </citation>
    <scope>NUCLEOTIDE SEQUENCE [LARGE SCALE GENOMIC DNA]</scope>
    <source>
        <strain evidence="4">DSM 21772</strain>
    </source>
</reference>
<gene>
    <name evidence="3" type="ORF">SAMN04489834_1516</name>
</gene>
<dbReference type="RefSeq" id="WP_156786274.1">
    <property type="nucleotide sequence ID" value="NZ_LT629742.1"/>
</dbReference>
<name>A0A1H1SCT2_9MICO</name>
<keyword evidence="2" id="KW-0812">Transmembrane</keyword>
<dbReference type="EMBL" id="LT629742">
    <property type="protein sequence ID" value="SDS45777.1"/>
    <property type="molecule type" value="Genomic_DNA"/>
</dbReference>
<sequence>MSWIDPEAAAQFVKSVAPVVAGGLVALAGTITLFWLQQRAERRAREAQRVEAAFEKFMSFCAYVAQRLSIDEQRPKFSRWEVYDMGWRFTWALPHRDRAVGEWAMRIVVGTVEGFSEGVNDLDNYREKLKWAEENMNLAITFLDRWKQGKVKRKWFSNQLRGFESIDPPLPHRKPADEMPAQGTY</sequence>
<accession>A0A1H1SCT2</accession>